<proteinExistence type="predicted"/>
<dbReference type="OrthoDB" id="9781757at2"/>
<feature type="domain" description="SnoaL-like" evidence="1">
    <location>
        <begin position="10"/>
        <end position="113"/>
    </location>
</feature>
<protein>
    <submittedName>
        <fullName evidence="2">Nuclear transport factor 2 family protein</fullName>
    </submittedName>
</protein>
<accession>A0A4R5LVJ7</accession>
<dbReference type="Proteomes" id="UP000295554">
    <property type="component" value="Unassembled WGS sequence"/>
</dbReference>
<dbReference type="Gene3D" id="3.10.450.50">
    <property type="match status" value="1"/>
</dbReference>
<dbReference type="SUPFAM" id="SSF54427">
    <property type="entry name" value="NTF2-like"/>
    <property type="match status" value="1"/>
</dbReference>
<evidence type="ECO:0000313" key="2">
    <source>
        <dbReference type="EMBL" id="TDG15469.1"/>
    </source>
</evidence>
<reference evidence="2 3" key="1">
    <citation type="submission" date="2019-03" db="EMBL/GenBank/DDBJ databases">
        <title>Seongchinamella monodicae gen. nov., sp. nov., a novel member of the Gammaproteobacteria isolated from a tidal mudflat of beach.</title>
        <authorList>
            <person name="Yang H.G."/>
            <person name="Kang J.W."/>
            <person name="Lee S.D."/>
        </authorList>
    </citation>
    <scope>NUCLEOTIDE SEQUENCE [LARGE SCALE GENOMIC DNA]</scope>
    <source>
        <strain evidence="2 3">GH4-78</strain>
    </source>
</reference>
<keyword evidence="3" id="KW-1185">Reference proteome</keyword>
<dbReference type="EMBL" id="SMSE01000001">
    <property type="protein sequence ID" value="TDG15469.1"/>
    <property type="molecule type" value="Genomic_DNA"/>
</dbReference>
<dbReference type="Pfam" id="PF12680">
    <property type="entry name" value="SnoaL_2"/>
    <property type="match status" value="1"/>
</dbReference>
<dbReference type="RefSeq" id="WP_133209929.1">
    <property type="nucleotide sequence ID" value="NZ_SMSE01000001.1"/>
</dbReference>
<sequence>MSVQQNREIVEKMWLALSKMDWETMKSCMHPDIHYRDVPSDDPGAHGPDNCVRRLQIAFRHLSKQEQETHHLVAEGDVVFLDHTETWTFTSGETASHNFATMHEIRDGLIYRWSDYWDMQKFVGQFPVWFLEEMMQASAGDFSD</sequence>
<dbReference type="InterPro" id="IPR037401">
    <property type="entry name" value="SnoaL-like"/>
</dbReference>
<gene>
    <name evidence="2" type="ORF">E2F43_04355</name>
</gene>
<dbReference type="InterPro" id="IPR032710">
    <property type="entry name" value="NTF2-like_dom_sf"/>
</dbReference>
<comment type="caution">
    <text evidence="2">The sequence shown here is derived from an EMBL/GenBank/DDBJ whole genome shotgun (WGS) entry which is preliminary data.</text>
</comment>
<evidence type="ECO:0000259" key="1">
    <source>
        <dbReference type="Pfam" id="PF12680"/>
    </source>
</evidence>
<evidence type="ECO:0000313" key="3">
    <source>
        <dbReference type="Proteomes" id="UP000295554"/>
    </source>
</evidence>
<dbReference type="AlphaFoldDB" id="A0A4R5LVJ7"/>
<organism evidence="2 3">
    <name type="scientific">Seongchinamella unica</name>
    <dbReference type="NCBI Taxonomy" id="2547392"/>
    <lineage>
        <taxon>Bacteria</taxon>
        <taxon>Pseudomonadati</taxon>
        <taxon>Pseudomonadota</taxon>
        <taxon>Gammaproteobacteria</taxon>
        <taxon>Cellvibrionales</taxon>
        <taxon>Halieaceae</taxon>
        <taxon>Seongchinamella</taxon>
    </lineage>
</organism>
<name>A0A4R5LVJ7_9GAMM</name>